<dbReference type="OrthoDB" id="144188at2759"/>
<dbReference type="AlphaFoldDB" id="A0A2P4Y8R8"/>
<protein>
    <submittedName>
        <fullName evidence="2">Uncharacterized protein</fullName>
    </submittedName>
</protein>
<organism evidence="2 3">
    <name type="scientific">Phytophthora palmivora</name>
    <dbReference type="NCBI Taxonomy" id="4796"/>
    <lineage>
        <taxon>Eukaryota</taxon>
        <taxon>Sar</taxon>
        <taxon>Stramenopiles</taxon>
        <taxon>Oomycota</taxon>
        <taxon>Peronosporomycetes</taxon>
        <taxon>Peronosporales</taxon>
        <taxon>Peronosporaceae</taxon>
        <taxon>Phytophthora</taxon>
    </lineage>
</organism>
<reference evidence="2 3" key="1">
    <citation type="journal article" date="2017" name="Genome Biol. Evol.">
        <title>Phytophthora megakarya and P. palmivora, closely related causal agents of cacao black pod rot, underwent increases in genome sizes and gene numbers by different mechanisms.</title>
        <authorList>
            <person name="Ali S.S."/>
            <person name="Shao J."/>
            <person name="Lary D.J."/>
            <person name="Kronmiller B."/>
            <person name="Shen D."/>
            <person name="Strem M.D."/>
            <person name="Amoako-Attah I."/>
            <person name="Akrofi A.Y."/>
            <person name="Begoude B.A."/>
            <person name="Ten Hoopen G.M."/>
            <person name="Coulibaly K."/>
            <person name="Kebe B.I."/>
            <person name="Melnick R.L."/>
            <person name="Guiltinan M.J."/>
            <person name="Tyler B.M."/>
            <person name="Meinhardt L.W."/>
            <person name="Bailey B.A."/>
        </authorList>
    </citation>
    <scope>NUCLEOTIDE SEQUENCE [LARGE SCALE GENOMIC DNA]</scope>
    <source>
        <strain evidence="3">sbr112.9</strain>
    </source>
</reference>
<sequence length="107" mass="12516">MKFMEYRYHIEHIEDPNNVWADMISRWAGNQVNNVPKETSKRRGGKDSSTRRGRNTLTGVWDTSRRIAIRPFDDPGFKWPALDEIVRAQGKYIKARPNNFFSSCDVL</sequence>
<evidence type="ECO:0000313" key="2">
    <source>
        <dbReference type="EMBL" id="POM74206.1"/>
    </source>
</evidence>
<dbReference type="Proteomes" id="UP000237271">
    <property type="component" value="Unassembled WGS sequence"/>
</dbReference>
<dbReference type="EMBL" id="NCKW01004913">
    <property type="protein sequence ID" value="POM74206.1"/>
    <property type="molecule type" value="Genomic_DNA"/>
</dbReference>
<proteinExistence type="predicted"/>
<gene>
    <name evidence="2" type="ORF">PHPALM_8872</name>
</gene>
<feature type="region of interest" description="Disordered" evidence="1">
    <location>
        <begin position="31"/>
        <end position="56"/>
    </location>
</feature>
<comment type="caution">
    <text evidence="2">The sequence shown here is derived from an EMBL/GenBank/DDBJ whole genome shotgun (WGS) entry which is preliminary data.</text>
</comment>
<keyword evidence="3" id="KW-1185">Reference proteome</keyword>
<accession>A0A2P4Y8R8</accession>
<feature type="compositionally biased region" description="Basic and acidic residues" evidence="1">
    <location>
        <begin position="38"/>
        <end position="50"/>
    </location>
</feature>
<evidence type="ECO:0000313" key="3">
    <source>
        <dbReference type="Proteomes" id="UP000237271"/>
    </source>
</evidence>
<name>A0A2P4Y8R8_9STRA</name>
<evidence type="ECO:0000256" key="1">
    <source>
        <dbReference type="SAM" id="MobiDB-lite"/>
    </source>
</evidence>